<evidence type="ECO:0000256" key="2">
    <source>
        <dbReference type="RuleBase" id="RU003749"/>
    </source>
</evidence>
<dbReference type="Proteomes" id="UP000178735">
    <property type="component" value="Unassembled WGS sequence"/>
</dbReference>
<dbReference type="Pfam" id="PF01740">
    <property type="entry name" value="STAS"/>
    <property type="match status" value="1"/>
</dbReference>
<dbReference type="PANTHER" id="PTHR33495:SF2">
    <property type="entry name" value="ANTI-SIGMA FACTOR ANTAGONIST TM_1081-RELATED"/>
    <property type="match status" value="1"/>
</dbReference>
<proteinExistence type="inferred from homology"/>
<accession>A0A1F7WF69</accession>
<dbReference type="NCBIfam" id="TIGR00377">
    <property type="entry name" value="ant_ant_sig"/>
    <property type="match status" value="1"/>
</dbReference>
<dbReference type="Gene3D" id="3.30.750.24">
    <property type="entry name" value="STAS domain"/>
    <property type="match status" value="1"/>
</dbReference>
<dbReference type="CDD" id="cd07043">
    <property type="entry name" value="STAS_anti-anti-sigma_factors"/>
    <property type="match status" value="1"/>
</dbReference>
<comment type="caution">
    <text evidence="4">The sequence shown here is derived from an EMBL/GenBank/DDBJ whole genome shotgun (WGS) entry which is preliminary data.</text>
</comment>
<dbReference type="PANTHER" id="PTHR33495">
    <property type="entry name" value="ANTI-SIGMA FACTOR ANTAGONIST TM_1081-RELATED-RELATED"/>
    <property type="match status" value="1"/>
</dbReference>
<reference evidence="4 5" key="1">
    <citation type="journal article" date="2016" name="Nat. Commun.">
        <title>Thousands of microbial genomes shed light on interconnected biogeochemical processes in an aquifer system.</title>
        <authorList>
            <person name="Anantharaman K."/>
            <person name="Brown C.T."/>
            <person name="Hug L.A."/>
            <person name="Sharon I."/>
            <person name="Castelle C.J."/>
            <person name="Probst A.J."/>
            <person name="Thomas B.C."/>
            <person name="Singh A."/>
            <person name="Wilkins M.J."/>
            <person name="Karaoz U."/>
            <person name="Brodie E.L."/>
            <person name="Williams K.H."/>
            <person name="Hubbard S.S."/>
            <person name="Banfield J.F."/>
        </authorList>
    </citation>
    <scope>NUCLEOTIDE SEQUENCE [LARGE SCALE GENOMIC DNA]</scope>
</reference>
<dbReference type="GO" id="GO:0043856">
    <property type="term" value="F:anti-sigma factor antagonist activity"/>
    <property type="evidence" value="ECO:0007669"/>
    <property type="project" value="InterPro"/>
</dbReference>
<dbReference type="InterPro" id="IPR003658">
    <property type="entry name" value="Anti-sigma_ant"/>
</dbReference>
<evidence type="ECO:0000256" key="1">
    <source>
        <dbReference type="ARBA" id="ARBA00009013"/>
    </source>
</evidence>
<evidence type="ECO:0000313" key="5">
    <source>
        <dbReference type="Proteomes" id="UP000178735"/>
    </source>
</evidence>
<dbReference type="EMBL" id="MGFH01000236">
    <property type="protein sequence ID" value="OGM01453.1"/>
    <property type="molecule type" value="Genomic_DNA"/>
</dbReference>
<comment type="similarity">
    <text evidence="1 2">Belongs to the anti-sigma-factor antagonist family.</text>
</comment>
<dbReference type="InterPro" id="IPR002645">
    <property type="entry name" value="STAS_dom"/>
</dbReference>
<dbReference type="PROSITE" id="PS50801">
    <property type="entry name" value="STAS"/>
    <property type="match status" value="1"/>
</dbReference>
<dbReference type="SUPFAM" id="SSF52091">
    <property type="entry name" value="SpoIIaa-like"/>
    <property type="match status" value="1"/>
</dbReference>
<dbReference type="AlphaFoldDB" id="A0A1F7WF69"/>
<gene>
    <name evidence="4" type="ORF">A2008_12930</name>
</gene>
<dbReference type="InterPro" id="IPR036513">
    <property type="entry name" value="STAS_dom_sf"/>
</dbReference>
<name>A0A1F7WF69_9BACT</name>
<sequence>MDKNINGSKGPANQLGSFSIETSEDTVMRYKPVDSTNISEVRGEAEKTDIVVLKISGTIDLLTASEFQQYAMDYITKGFKYLLLDFTKLDFIDSMGLSTVLMLYQKLLESGGRMLIINPKPSIMVVLKITKVNQKILVFGTIDEAKAHIADDGQKR</sequence>
<protein>
    <recommendedName>
        <fullName evidence="2">Anti-sigma factor antagonist</fullName>
    </recommendedName>
</protein>
<evidence type="ECO:0000259" key="3">
    <source>
        <dbReference type="PROSITE" id="PS50801"/>
    </source>
</evidence>
<feature type="domain" description="STAS" evidence="3">
    <location>
        <begin position="49"/>
        <end position="149"/>
    </location>
</feature>
<dbReference type="STRING" id="1817813.A2008_12930"/>
<organism evidence="4 5">
    <name type="scientific">Candidatus Wallbacteria bacterium GWC2_49_35</name>
    <dbReference type="NCBI Taxonomy" id="1817813"/>
    <lineage>
        <taxon>Bacteria</taxon>
        <taxon>Candidatus Walliibacteriota</taxon>
    </lineage>
</organism>
<evidence type="ECO:0000313" key="4">
    <source>
        <dbReference type="EMBL" id="OGM01453.1"/>
    </source>
</evidence>